<evidence type="ECO:0000256" key="2">
    <source>
        <dbReference type="ARBA" id="ARBA00023015"/>
    </source>
</evidence>
<dbReference type="GO" id="GO:0043565">
    <property type="term" value="F:sequence-specific DNA binding"/>
    <property type="evidence" value="ECO:0007669"/>
    <property type="project" value="TreeGrafter"/>
</dbReference>
<organism evidence="6 7">
    <name type="scientific">Achromobacter aloeverae</name>
    <dbReference type="NCBI Taxonomy" id="1750518"/>
    <lineage>
        <taxon>Bacteria</taxon>
        <taxon>Pseudomonadati</taxon>
        <taxon>Pseudomonadota</taxon>
        <taxon>Betaproteobacteria</taxon>
        <taxon>Burkholderiales</taxon>
        <taxon>Alcaligenaceae</taxon>
        <taxon>Achromobacter</taxon>
    </lineage>
</organism>
<dbReference type="PROSITE" id="PS50931">
    <property type="entry name" value="HTH_LYSR"/>
    <property type="match status" value="1"/>
</dbReference>
<accession>A0A4Q1HCE9</accession>
<evidence type="ECO:0000259" key="5">
    <source>
        <dbReference type="PROSITE" id="PS50931"/>
    </source>
</evidence>
<dbReference type="SUPFAM" id="SSF53850">
    <property type="entry name" value="Periplasmic binding protein-like II"/>
    <property type="match status" value="1"/>
</dbReference>
<dbReference type="Proteomes" id="UP000290849">
    <property type="component" value="Unassembled WGS sequence"/>
</dbReference>
<evidence type="ECO:0000256" key="1">
    <source>
        <dbReference type="ARBA" id="ARBA00009437"/>
    </source>
</evidence>
<dbReference type="InterPro" id="IPR036388">
    <property type="entry name" value="WH-like_DNA-bd_sf"/>
</dbReference>
<evidence type="ECO:0000313" key="6">
    <source>
        <dbReference type="EMBL" id="RXN83335.1"/>
    </source>
</evidence>
<proteinExistence type="inferred from homology"/>
<name>A0A4Q1HCE9_9BURK</name>
<comment type="similarity">
    <text evidence="1">Belongs to the LysR transcriptional regulatory family.</text>
</comment>
<dbReference type="AlphaFoldDB" id="A0A4Q1HCE9"/>
<keyword evidence="2" id="KW-0805">Transcription regulation</keyword>
<dbReference type="InterPro" id="IPR005119">
    <property type="entry name" value="LysR_subst-bd"/>
</dbReference>
<keyword evidence="3" id="KW-0238">DNA-binding</keyword>
<keyword evidence="4" id="KW-0804">Transcription</keyword>
<gene>
    <name evidence="6" type="ORF">C7R54_28060</name>
</gene>
<dbReference type="GO" id="GO:0010628">
    <property type="term" value="P:positive regulation of gene expression"/>
    <property type="evidence" value="ECO:0007669"/>
    <property type="project" value="TreeGrafter"/>
</dbReference>
<dbReference type="InterPro" id="IPR036390">
    <property type="entry name" value="WH_DNA-bd_sf"/>
</dbReference>
<dbReference type="Pfam" id="PF03466">
    <property type="entry name" value="LysR_substrate"/>
    <property type="match status" value="1"/>
</dbReference>
<evidence type="ECO:0000256" key="3">
    <source>
        <dbReference type="ARBA" id="ARBA00023125"/>
    </source>
</evidence>
<evidence type="ECO:0000256" key="4">
    <source>
        <dbReference type="ARBA" id="ARBA00023163"/>
    </source>
</evidence>
<keyword evidence="7" id="KW-1185">Reference proteome</keyword>
<dbReference type="RefSeq" id="WP_129154228.1">
    <property type="nucleotide sequence ID" value="NZ_JBHSDO010000003.1"/>
</dbReference>
<dbReference type="PANTHER" id="PTHR30427:SF1">
    <property type="entry name" value="TRANSCRIPTIONAL ACTIVATOR PROTEIN LYSR"/>
    <property type="match status" value="1"/>
</dbReference>
<comment type="caution">
    <text evidence="6">The sequence shown here is derived from an EMBL/GenBank/DDBJ whole genome shotgun (WGS) entry which is preliminary data.</text>
</comment>
<dbReference type="GO" id="GO:0003700">
    <property type="term" value="F:DNA-binding transcription factor activity"/>
    <property type="evidence" value="ECO:0007669"/>
    <property type="project" value="InterPro"/>
</dbReference>
<dbReference type="Gene3D" id="1.10.10.10">
    <property type="entry name" value="Winged helix-like DNA-binding domain superfamily/Winged helix DNA-binding domain"/>
    <property type="match status" value="1"/>
</dbReference>
<sequence length="304" mass="32609">MAKGVITHRMIEVFRAAIMHGGISAGAEALGIPQPSMSRVLTDLQKIVGFPLFLKSGRTVKPTAEAHALMEKVQQSFLGMDEIAKFSAQLRSQRLGRLSLCVIPSVGNSTIPQLMEHLSVAFPDVAVSVRIASYMDVWRHVLNRQADIGITADIVASGELETVAEFSGDCVCVGTSKWLPPCKSSITPQQLAGIPLIGLTDSFQRRLDALFSAHGVQPNSKIEVSASHTASELALRGMGVAIVDPLTGEHHRQRGGVVVALRPGLAYTVYATAMSDTRLGKPALEALRFLSNANERAKKHVIDG</sequence>
<dbReference type="OrthoDB" id="6085485at2"/>
<reference evidence="6 7" key="1">
    <citation type="journal article" date="2017" name="Int. J. Syst. Evol. Microbiol.">
        <title>Achromobacter aloeverae sp. nov., isolated from the root of Aloe vera (L.) Burm.f.</title>
        <authorList>
            <person name="Kuncharoen N."/>
            <person name="Muramatsu Y."/>
            <person name="Shibata C."/>
            <person name="Kamakura Y."/>
            <person name="Nakagawa Y."/>
            <person name="Tanasupawat S."/>
        </authorList>
    </citation>
    <scope>NUCLEOTIDE SEQUENCE [LARGE SCALE GENOMIC DNA]</scope>
    <source>
        <strain evidence="6 7">AVA-1</strain>
    </source>
</reference>
<protein>
    <submittedName>
        <fullName evidence="6">LysR family transcriptional regulator</fullName>
    </submittedName>
</protein>
<dbReference type="Gene3D" id="3.40.190.10">
    <property type="entry name" value="Periplasmic binding protein-like II"/>
    <property type="match status" value="2"/>
</dbReference>
<dbReference type="SUPFAM" id="SSF46785">
    <property type="entry name" value="Winged helix' DNA-binding domain"/>
    <property type="match status" value="1"/>
</dbReference>
<dbReference type="PANTHER" id="PTHR30427">
    <property type="entry name" value="TRANSCRIPTIONAL ACTIVATOR PROTEIN LYSR"/>
    <property type="match status" value="1"/>
</dbReference>
<dbReference type="InterPro" id="IPR000847">
    <property type="entry name" value="LysR_HTH_N"/>
</dbReference>
<dbReference type="Pfam" id="PF00126">
    <property type="entry name" value="HTH_1"/>
    <property type="match status" value="1"/>
</dbReference>
<dbReference type="EMBL" id="PYAL01000010">
    <property type="protein sequence ID" value="RXN83335.1"/>
    <property type="molecule type" value="Genomic_DNA"/>
</dbReference>
<feature type="domain" description="HTH lysR-type" evidence="5">
    <location>
        <begin position="11"/>
        <end position="63"/>
    </location>
</feature>
<evidence type="ECO:0000313" key="7">
    <source>
        <dbReference type="Proteomes" id="UP000290849"/>
    </source>
</evidence>